<gene>
    <name evidence="12" type="ORF">FDK22_13525</name>
</gene>
<dbReference type="RefSeq" id="WP_138153510.1">
    <property type="nucleotide sequence ID" value="NZ_VANU01000006.1"/>
</dbReference>
<evidence type="ECO:0000256" key="9">
    <source>
        <dbReference type="ARBA" id="ARBA00023136"/>
    </source>
</evidence>
<dbReference type="OrthoDB" id="9798629at2"/>
<dbReference type="Proteomes" id="UP000308901">
    <property type="component" value="Unassembled WGS sequence"/>
</dbReference>
<name>A0A5R8XY65_9BACT</name>
<dbReference type="Pfam" id="PF02472">
    <property type="entry name" value="ExbD"/>
    <property type="match status" value="1"/>
</dbReference>
<dbReference type="Gene3D" id="3.30.420.270">
    <property type="match status" value="1"/>
</dbReference>
<accession>A0A5R8XY65</accession>
<dbReference type="GO" id="GO:0015031">
    <property type="term" value="P:protein transport"/>
    <property type="evidence" value="ECO:0007669"/>
    <property type="project" value="UniProtKB-KW"/>
</dbReference>
<proteinExistence type="inferred from homology"/>
<evidence type="ECO:0000313" key="12">
    <source>
        <dbReference type="EMBL" id="TLP36280.1"/>
    </source>
</evidence>
<protein>
    <submittedName>
        <fullName evidence="12">Biopolymer transporter ExbD</fullName>
    </submittedName>
</protein>
<keyword evidence="5" id="KW-0997">Cell inner membrane</keyword>
<evidence type="ECO:0000256" key="2">
    <source>
        <dbReference type="ARBA" id="ARBA00005811"/>
    </source>
</evidence>
<evidence type="ECO:0000256" key="1">
    <source>
        <dbReference type="ARBA" id="ARBA00004249"/>
    </source>
</evidence>
<dbReference type="GO" id="GO:0022857">
    <property type="term" value="F:transmembrane transporter activity"/>
    <property type="evidence" value="ECO:0007669"/>
    <property type="project" value="InterPro"/>
</dbReference>
<evidence type="ECO:0000256" key="10">
    <source>
        <dbReference type="RuleBase" id="RU003879"/>
    </source>
</evidence>
<evidence type="ECO:0000256" key="3">
    <source>
        <dbReference type="ARBA" id="ARBA00022448"/>
    </source>
</evidence>
<evidence type="ECO:0000256" key="5">
    <source>
        <dbReference type="ARBA" id="ARBA00022519"/>
    </source>
</evidence>
<dbReference type="EMBL" id="VANU01000006">
    <property type="protein sequence ID" value="TLP36280.1"/>
    <property type="molecule type" value="Genomic_DNA"/>
</dbReference>
<comment type="caution">
    <text evidence="12">The sequence shown here is derived from an EMBL/GenBank/DDBJ whole genome shotgun (WGS) entry which is preliminary data.</text>
</comment>
<reference evidence="12 13" key="1">
    <citation type="submission" date="2019-05" db="EMBL/GenBank/DDBJ databases">
        <title>Arcobacter sp. nov., isolated from sea sediment.</title>
        <authorList>
            <person name="Kim W."/>
        </authorList>
    </citation>
    <scope>NUCLEOTIDE SEQUENCE [LARGE SCALE GENOMIC DNA]</scope>
    <source>
        <strain evidence="12 13">CAU 1517</strain>
    </source>
</reference>
<keyword evidence="3 10" id="KW-0813">Transport</keyword>
<dbReference type="PANTHER" id="PTHR30558:SF12">
    <property type="entry name" value="BIOPOLYMER TRANSPORT PROTEIN EXBD"/>
    <property type="match status" value="1"/>
</dbReference>
<organism evidence="12 13">
    <name type="scientific">Arcobacter arenosus</name>
    <dbReference type="NCBI Taxonomy" id="2576037"/>
    <lineage>
        <taxon>Bacteria</taxon>
        <taxon>Pseudomonadati</taxon>
        <taxon>Campylobacterota</taxon>
        <taxon>Epsilonproteobacteria</taxon>
        <taxon>Campylobacterales</taxon>
        <taxon>Arcobacteraceae</taxon>
        <taxon>Arcobacter</taxon>
    </lineage>
</organism>
<evidence type="ECO:0000256" key="4">
    <source>
        <dbReference type="ARBA" id="ARBA00022475"/>
    </source>
</evidence>
<evidence type="ECO:0000256" key="11">
    <source>
        <dbReference type="SAM" id="Phobius"/>
    </source>
</evidence>
<keyword evidence="8 11" id="KW-1133">Transmembrane helix</keyword>
<keyword evidence="4" id="KW-1003">Cell membrane</keyword>
<sequence length="127" mass="14439">MKIKKYDSINVIPFIDVLLVLLAIVLMTSTFIAKGVIPVSLPKASSADNQKIKKELSIYIKNTGQIYLDKEELIVEELINRISEEQKDRPILINSDKDAKFEIFVSILDTLKSNEFENISIVTVKQQ</sequence>
<dbReference type="AlphaFoldDB" id="A0A5R8XY65"/>
<comment type="similarity">
    <text evidence="2 10">Belongs to the ExbD/TolR family.</text>
</comment>
<feature type="transmembrane region" description="Helical" evidence="11">
    <location>
        <begin position="12"/>
        <end position="33"/>
    </location>
</feature>
<dbReference type="InterPro" id="IPR003400">
    <property type="entry name" value="ExbD"/>
</dbReference>
<keyword evidence="7 10" id="KW-0653">Protein transport</keyword>
<evidence type="ECO:0000313" key="13">
    <source>
        <dbReference type="Proteomes" id="UP000308901"/>
    </source>
</evidence>
<evidence type="ECO:0000256" key="8">
    <source>
        <dbReference type="ARBA" id="ARBA00022989"/>
    </source>
</evidence>
<keyword evidence="6 10" id="KW-0812">Transmembrane</keyword>
<evidence type="ECO:0000256" key="7">
    <source>
        <dbReference type="ARBA" id="ARBA00022927"/>
    </source>
</evidence>
<dbReference type="PANTHER" id="PTHR30558">
    <property type="entry name" value="EXBD MEMBRANE COMPONENT OF PMF-DRIVEN MACROMOLECULE IMPORT SYSTEM"/>
    <property type="match status" value="1"/>
</dbReference>
<keyword evidence="9 11" id="KW-0472">Membrane</keyword>
<comment type="subcellular location">
    <subcellularLocation>
        <location evidence="1">Cell inner membrane</location>
        <topology evidence="1">Single-pass type II membrane protein</topology>
    </subcellularLocation>
    <subcellularLocation>
        <location evidence="10">Cell membrane</location>
        <topology evidence="10">Single-pass type II membrane protein</topology>
    </subcellularLocation>
</comment>
<dbReference type="GO" id="GO:0005886">
    <property type="term" value="C:plasma membrane"/>
    <property type="evidence" value="ECO:0007669"/>
    <property type="project" value="UniProtKB-SubCell"/>
</dbReference>
<evidence type="ECO:0000256" key="6">
    <source>
        <dbReference type="ARBA" id="ARBA00022692"/>
    </source>
</evidence>
<keyword evidence="13" id="KW-1185">Reference proteome</keyword>